<accession>B4R3W1</accession>
<evidence type="ECO:0000313" key="2">
    <source>
        <dbReference type="EMBL" id="EDX16973.1"/>
    </source>
</evidence>
<protein>
    <submittedName>
        <fullName evidence="2">GD16629</fullName>
    </submittedName>
</protein>
<dbReference type="OMA" id="TLVPFTW"/>
<organism evidence="2 3">
    <name type="scientific">Drosophila simulans</name>
    <name type="common">Fruit fly</name>
    <dbReference type="NCBI Taxonomy" id="7240"/>
    <lineage>
        <taxon>Eukaryota</taxon>
        <taxon>Metazoa</taxon>
        <taxon>Ecdysozoa</taxon>
        <taxon>Arthropoda</taxon>
        <taxon>Hexapoda</taxon>
        <taxon>Insecta</taxon>
        <taxon>Pterygota</taxon>
        <taxon>Neoptera</taxon>
        <taxon>Endopterygota</taxon>
        <taxon>Diptera</taxon>
        <taxon>Brachycera</taxon>
        <taxon>Muscomorpha</taxon>
        <taxon>Ephydroidea</taxon>
        <taxon>Drosophilidae</taxon>
        <taxon>Drosophila</taxon>
        <taxon>Sophophora</taxon>
    </lineage>
</organism>
<gene>
    <name evidence="2" type="primary">Dsim\GD16629</name>
    <name evidence="2" type="ORF">Dsim_GD16629</name>
</gene>
<dbReference type="AlphaFoldDB" id="B4R3W1"/>
<evidence type="ECO:0000256" key="1">
    <source>
        <dbReference type="SAM" id="MobiDB-lite"/>
    </source>
</evidence>
<sequence length="97" mass="10530">MRHIIDVEPSFLACIRIFLQVASVHAEASTLVPFTWRGKDALKGLSSDIASPAAVKRFIFPAQNPQEDENMDVDVDADGVEDEAGPQPELRLGLLAA</sequence>
<proteinExistence type="predicted"/>
<keyword evidence="3" id="KW-1185">Reference proteome</keyword>
<name>B4R3W1_DROSI</name>
<feature type="region of interest" description="Disordered" evidence="1">
    <location>
        <begin position="63"/>
        <end position="97"/>
    </location>
</feature>
<evidence type="ECO:0000313" key="3">
    <source>
        <dbReference type="Proteomes" id="UP000000304"/>
    </source>
</evidence>
<reference evidence="2 3" key="1">
    <citation type="journal article" date="2007" name="Nature">
        <title>Evolution of genes and genomes on the Drosophila phylogeny.</title>
        <authorList>
            <consortium name="Drosophila 12 Genomes Consortium"/>
            <person name="Clark A.G."/>
            <person name="Eisen M.B."/>
            <person name="Smith D.R."/>
            <person name="Bergman C.M."/>
            <person name="Oliver B."/>
            <person name="Markow T.A."/>
            <person name="Kaufman T.C."/>
            <person name="Kellis M."/>
            <person name="Gelbart W."/>
            <person name="Iyer V.N."/>
            <person name="Pollard D.A."/>
            <person name="Sackton T.B."/>
            <person name="Larracuente A.M."/>
            <person name="Singh N.D."/>
            <person name="Abad J.P."/>
            <person name="Abt D.N."/>
            <person name="Adryan B."/>
            <person name="Aguade M."/>
            <person name="Akashi H."/>
            <person name="Anderson W.W."/>
            <person name="Aquadro C.F."/>
            <person name="Ardell D.H."/>
            <person name="Arguello R."/>
            <person name="Artieri C.G."/>
            <person name="Barbash D.A."/>
            <person name="Barker D."/>
            <person name="Barsanti P."/>
            <person name="Batterham P."/>
            <person name="Batzoglou S."/>
            <person name="Begun D."/>
            <person name="Bhutkar A."/>
            <person name="Blanco E."/>
            <person name="Bosak S.A."/>
            <person name="Bradley R.K."/>
            <person name="Brand A.D."/>
            <person name="Brent M.R."/>
            <person name="Brooks A.N."/>
            <person name="Brown R.H."/>
            <person name="Butlin R.K."/>
            <person name="Caggese C."/>
            <person name="Calvi B.R."/>
            <person name="Bernardo de Carvalho A."/>
            <person name="Caspi A."/>
            <person name="Castrezana S."/>
            <person name="Celniker S.E."/>
            <person name="Chang J.L."/>
            <person name="Chapple C."/>
            <person name="Chatterji S."/>
            <person name="Chinwalla A."/>
            <person name="Civetta A."/>
            <person name="Clifton S.W."/>
            <person name="Comeron J.M."/>
            <person name="Costello J.C."/>
            <person name="Coyne J.A."/>
            <person name="Daub J."/>
            <person name="David R.G."/>
            <person name="Delcher A.L."/>
            <person name="Delehaunty K."/>
            <person name="Do C.B."/>
            <person name="Ebling H."/>
            <person name="Edwards K."/>
            <person name="Eickbush T."/>
            <person name="Evans J.D."/>
            <person name="Filipski A."/>
            <person name="Findeiss S."/>
            <person name="Freyhult E."/>
            <person name="Fulton L."/>
            <person name="Fulton R."/>
            <person name="Garcia A.C."/>
            <person name="Gardiner A."/>
            <person name="Garfield D.A."/>
            <person name="Garvin B.E."/>
            <person name="Gibson G."/>
            <person name="Gilbert D."/>
            <person name="Gnerre S."/>
            <person name="Godfrey J."/>
            <person name="Good R."/>
            <person name="Gotea V."/>
            <person name="Gravely B."/>
            <person name="Greenberg A.J."/>
            <person name="Griffiths-Jones S."/>
            <person name="Gross S."/>
            <person name="Guigo R."/>
            <person name="Gustafson E.A."/>
            <person name="Haerty W."/>
            <person name="Hahn M.W."/>
            <person name="Halligan D.L."/>
            <person name="Halpern A.L."/>
            <person name="Halter G.M."/>
            <person name="Han M.V."/>
            <person name="Heger A."/>
            <person name="Hillier L."/>
            <person name="Hinrichs A.S."/>
            <person name="Holmes I."/>
            <person name="Hoskins R.A."/>
            <person name="Hubisz M.J."/>
            <person name="Hultmark D."/>
            <person name="Huntley M.A."/>
            <person name="Jaffe D.B."/>
            <person name="Jagadeeshan S."/>
            <person name="Jeck W.R."/>
            <person name="Johnson J."/>
            <person name="Jones C.D."/>
            <person name="Jordan W.C."/>
            <person name="Karpen G.H."/>
            <person name="Kataoka E."/>
            <person name="Keightley P.D."/>
            <person name="Kheradpour P."/>
            <person name="Kirkness E.F."/>
            <person name="Koerich L.B."/>
            <person name="Kristiansen K."/>
            <person name="Kudrna D."/>
            <person name="Kulathinal R.J."/>
            <person name="Kumar S."/>
            <person name="Kwok R."/>
            <person name="Lander E."/>
            <person name="Langley C.H."/>
            <person name="Lapoint R."/>
            <person name="Lazzaro B.P."/>
            <person name="Lee S.J."/>
            <person name="Levesque L."/>
            <person name="Li R."/>
            <person name="Lin C.F."/>
            <person name="Lin M.F."/>
            <person name="Lindblad-Toh K."/>
            <person name="Llopart A."/>
            <person name="Long M."/>
            <person name="Low L."/>
            <person name="Lozovsky E."/>
            <person name="Lu J."/>
            <person name="Luo M."/>
            <person name="Machado C.A."/>
            <person name="Makalowski W."/>
            <person name="Marzo M."/>
            <person name="Matsuda M."/>
            <person name="Matzkin L."/>
            <person name="McAllister B."/>
            <person name="McBride C.S."/>
            <person name="McKernan B."/>
            <person name="McKernan K."/>
            <person name="Mendez-Lago M."/>
            <person name="Minx P."/>
            <person name="Mollenhauer M.U."/>
            <person name="Montooth K."/>
            <person name="Mount S.M."/>
            <person name="Mu X."/>
            <person name="Myers E."/>
            <person name="Negre B."/>
            <person name="Newfeld S."/>
            <person name="Nielsen R."/>
            <person name="Noor M.A."/>
            <person name="O'Grady P."/>
            <person name="Pachter L."/>
            <person name="Papaceit M."/>
            <person name="Parisi M.J."/>
            <person name="Parisi M."/>
            <person name="Parts L."/>
            <person name="Pedersen J.S."/>
            <person name="Pesole G."/>
            <person name="Phillippy A.M."/>
            <person name="Ponting C.P."/>
            <person name="Pop M."/>
            <person name="Porcelli D."/>
            <person name="Powell J.R."/>
            <person name="Prohaska S."/>
            <person name="Pruitt K."/>
            <person name="Puig M."/>
            <person name="Quesneville H."/>
            <person name="Ram K.R."/>
            <person name="Rand D."/>
            <person name="Rasmussen M.D."/>
            <person name="Reed L.K."/>
            <person name="Reenan R."/>
            <person name="Reily A."/>
            <person name="Remington K.A."/>
            <person name="Rieger T.T."/>
            <person name="Ritchie M.G."/>
            <person name="Robin C."/>
            <person name="Rogers Y.H."/>
            <person name="Rohde C."/>
            <person name="Rozas J."/>
            <person name="Rubenfield M.J."/>
            <person name="Ruiz A."/>
            <person name="Russo S."/>
            <person name="Salzberg S.L."/>
            <person name="Sanchez-Gracia A."/>
            <person name="Saranga D.J."/>
            <person name="Sato H."/>
            <person name="Schaeffer S.W."/>
            <person name="Schatz M.C."/>
            <person name="Schlenke T."/>
            <person name="Schwartz R."/>
            <person name="Segarra C."/>
            <person name="Singh R.S."/>
            <person name="Sirot L."/>
            <person name="Sirota M."/>
            <person name="Sisneros N.B."/>
            <person name="Smith C.D."/>
            <person name="Smith T.F."/>
            <person name="Spieth J."/>
            <person name="Stage D.E."/>
            <person name="Stark A."/>
            <person name="Stephan W."/>
            <person name="Strausberg R.L."/>
            <person name="Strempel S."/>
            <person name="Sturgill D."/>
            <person name="Sutton G."/>
            <person name="Sutton G.G."/>
            <person name="Tao W."/>
            <person name="Teichmann S."/>
            <person name="Tobari Y.N."/>
            <person name="Tomimura Y."/>
            <person name="Tsolas J.M."/>
            <person name="Valente V.L."/>
            <person name="Venter E."/>
            <person name="Venter J.C."/>
            <person name="Vicario S."/>
            <person name="Vieira F.G."/>
            <person name="Vilella A.J."/>
            <person name="Villasante A."/>
            <person name="Walenz B."/>
            <person name="Wang J."/>
            <person name="Wasserman M."/>
            <person name="Watts T."/>
            <person name="Wilson D."/>
            <person name="Wilson R.K."/>
            <person name="Wing R.A."/>
            <person name="Wolfner M.F."/>
            <person name="Wong A."/>
            <person name="Wong G.K."/>
            <person name="Wu C.I."/>
            <person name="Wu G."/>
            <person name="Yamamoto D."/>
            <person name="Yang H.P."/>
            <person name="Yang S.P."/>
            <person name="Yorke J.A."/>
            <person name="Yoshida K."/>
            <person name="Zdobnov E."/>
            <person name="Zhang P."/>
            <person name="Zhang Y."/>
            <person name="Zimin A.V."/>
            <person name="Baldwin J."/>
            <person name="Abdouelleil A."/>
            <person name="Abdulkadir J."/>
            <person name="Abebe A."/>
            <person name="Abera B."/>
            <person name="Abreu J."/>
            <person name="Acer S.C."/>
            <person name="Aftuck L."/>
            <person name="Alexander A."/>
            <person name="An P."/>
            <person name="Anderson E."/>
            <person name="Anderson S."/>
            <person name="Arachi H."/>
            <person name="Azer M."/>
            <person name="Bachantsang P."/>
            <person name="Barry A."/>
            <person name="Bayul T."/>
            <person name="Berlin A."/>
            <person name="Bessette D."/>
            <person name="Bloom T."/>
            <person name="Blye J."/>
            <person name="Boguslavskiy L."/>
            <person name="Bonnet C."/>
            <person name="Boukhgalter B."/>
            <person name="Bourzgui I."/>
            <person name="Brown A."/>
            <person name="Cahill P."/>
            <person name="Channer S."/>
            <person name="Cheshatsang Y."/>
            <person name="Chuda L."/>
            <person name="Citroen M."/>
            <person name="Collymore A."/>
            <person name="Cooke P."/>
            <person name="Costello M."/>
            <person name="D'Aco K."/>
            <person name="Daza R."/>
            <person name="De Haan G."/>
            <person name="DeGray S."/>
            <person name="DeMaso C."/>
            <person name="Dhargay N."/>
            <person name="Dooley K."/>
            <person name="Dooley E."/>
            <person name="Doricent M."/>
            <person name="Dorje P."/>
            <person name="Dorjee K."/>
            <person name="Dupes A."/>
            <person name="Elong R."/>
            <person name="Falk J."/>
            <person name="Farina A."/>
            <person name="Faro S."/>
            <person name="Ferguson D."/>
            <person name="Fisher S."/>
            <person name="Foley C.D."/>
            <person name="Franke A."/>
            <person name="Friedrich D."/>
            <person name="Gadbois L."/>
            <person name="Gearin G."/>
            <person name="Gearin C.R."/>
            <person name="Giannoukos G."/>
            <person name="Goode T."/>
            <person name="Graham J."/>
            <person name="Grandbois E."/>
            <person name="Grewal S."/>
            <person name="Gyaltsen K."/>
            <person name="Hafez N."/>
            <person name="Hagos B."/>
            <person name="Hall J."/>
            <person name="Henson C."/>
            <person name="Hollinger A."/>
            <person name="Honan T."/>
            <person name="Huard M.D."/>
            <person name="Hughes L."/>
            <person name="Hurhula B."/>
            <person name="Husby M.E."/>
            <person name="Kamat A."/>
            <person name="Kanga B."/>
            <person name="Kashin S."/>
            <person name="Khazanovich D."/>
            <person name="Kisner P."/>
            <person name="Lance K."/>
            <person name="Lara M."/>
            <person name="Lee W."/>
            <person name="Lennon N."/>
            <person name="Letendre F."/>
            <person name="LeVine R."/>
            <person name="Lipovsky A."/>
            <person name="Liu X."/>
            <person name="Liu J."/>
            <person name="Liu S."/>
            <person name="Lokyitsang T."/>
            <person name="Lokyitsang Y."/>
            <person name="Lubonja R."/>
            <person name="Lui A."/>
            <person name="MacDonald P."/>
            <person name="Magnisalis V."/>
            <person name="Maru K."/>
            <person name="Matthews C."/>
            <person name="McCusker W."/>
            <person name="McDonough S."/>
            <person name="Mehta T."/>
            <person name="Meldrim J."/>
            <person name="Meneus L."/>
            <person name="Mihai O."/>
            <person name="Mihalev A."/>
            <person name="Mihova T."/>
            <person name="Mittelman R."/>
            <person name="Mlenga V."/>
            <person name="Montmayeur A."/>
            <person name="Mulrain L."/>
            <person name="Navidi A."/>
            <person name="Naylor J."/>
            <person name="Negash T."/>
            <person name="Nguyen T."/>
            <person name="Nguyen N."/>
            <person name="Nicol R."/>
            <person name="Norbu C."/>
            <person name="Norbu N."/>
            <person name="Novod N."/>
            <person name="O'Neill B."/>
            <person name="Osman S."/>
            <person name="Markiewicz E."/>
            <person name="Oyono O.L."/>
            <person name="Patti C."/>
            <person name="Phunkhang P."/>
            <person name="Pierre F."/>
            <person name="Priest M."/>
            <person name="Raghuraman S."/>
            <person name="Rege F."/>
            <person name="Reyes R."/>
            <person name="Rise C."/>
            <person name="Rogov P."/>
            <person name="Ross K."/>
            <person name="Ryan E."/>
            <person name="Settipalli S."/>
            <person name="Shea T."/>
            <person name="Sherpa N."/>
            <person name="Shi L."/>
            <person name="Shih D."/>
            <person name="Sparrow T."/>
            <person name="Spaulding J."/>
            <person name="Stalker J."/>
            <person name="Stange-Thomann N."/>
            <person name="Stavropoulos S."/>
            <person name="Stone C."/>
            <person name="Strader C."/>
            <person name="Tesfaye S."/>
            <person name="Thomson T."/>
            <person name="Thoulutsang Y."/>
            <person name="Thoulutsang D."/>
            <person name="Topham K."/>
            <person name="Topping I."/>
            <person name="Tsamla T."/>
            <person name="Vassiliev H."/>
            <person name="Vo A."/>
            <person name="Wangchuk T."/>
            <person name="Wangdi T."/>
            <person name="Weiand M."/>
            <person name="Wilkinson J."/>
            <person name="Wilson A."/>
            <person name="Yadav S."/>
            <person name="Young G."/>
            <person name="Yu Q."/>
            <person name="Zembek L."/>
            <person name="Zhong D."/>
            <person name="Zimmer A."/>
            <person name="Zwirko Z."/>
            <person name="Jaffe D.B."/>
            <person name="Alvarez P."/>
            <person name="Brockman W."/>
            <person name="Butler J."/>
            <person name="Chin C."/>
            <person name="Gnerre S."/>
            <person name="Grabherr M."/>
            <person name="Kleber M."/>
            <person name="Mauceli E."/>
            <person name="MacCallum I."/>
        </authorList>
    </citation>
    <scope>NUCLEOTIDE SEQUENCE [LARGE SCALE GENOMIC DNA]</scope>
    <source>
        <strain evidence="3">white501</strain>
    </source>
</reference>
<dbReference type="EMBL" id="CM000366">
    <property type="protein sequence ID" value="EDX16973.1"/>
    <property type="molecule type" value="Genomic_DNA"/>
</dbReference>
<feature type="compositionally biased region" description="Acidic residues" evidence="1">
    <location>
        <begin position="66"/>
        <end position="84"/>
    </location>
</feature>
<dbReference type="Proteomes" id="UP000000304">
    <property type="component" value="Chromosome X"/>
</dbReference>
<dbReference type="HOGENOM" id="CLU_2348921_0_0_1"/>